<dbReference type="GO" id="GO:0005524">
    <property type="term" value="F:ATP binding"/>
    <property type="evidence" value="ECO:0007669"/>
    <property type="project" value="UniProtKB-KW"/>
</dbReference>
<dbReference type="InterPro" id="IPR027417">
    <property type="entry name" value="P-loop_NTPase"/>
</dbReference>
<dbReference type="InterPro" id="IPR045076">
    <property type="entry name" value="MutS"/>
</dbReference>
<evidence type="ECO:0000256" key="3">
    <source>
        <dbReference type="ARBA" id="ARBA00023125"/>
    </source>
</evidence>
<proteinExistence type="predicted"/>
<dbReference type="GO" id="GO:0030983">
    <property type="term" value="F:mismatched DNA binding"/>
    <property type="evidence" value="ECO:0007669"/>
    <property type="project" value="InterPro"/>
</dbReference>
<keyword evidence="4" id="KW-1133">Transmembrane helix</keyword>
<dbReference type="SUPFAM" id="SSF52540">
    <property type="entry name" value="P-loop containing nucleoside triphosphate hydrolases"/>
    <property type="match status" value="1"/>
</dbReference>
<sequence>MLGTQVASDLDLDTVNSVVPLQTKWGKEYFRIGLTDITADTQEIKRKQLPIMALRLEPTVCKSIVKTLETLNNKTTHVDDALENTDNRVSESVSQILWKPTHFGAFLNKSPYAMNALILWRTIILPAFAVLAPLIAVVIPFFLLRFMNPDIQLSTDEYMTRVRHVLLQQITIPHFLRSRHPDDRLGFVFESLFIGLTLAMFISSIWSQINNAIHTRAIWFDLEERGDHIQHMYSVAKETIKQLKTLSPKAQRAAVKLIDSGEAAILGCKELDGLDGVATFGCVWNNSETVKILKVWLSQLDCYSAIASLDGICFPTIRKTVGIKLTDVHHPFVKGCISNNLITESHSILTGPNRGGKSTYCKSVGLAVVTAQTWGFAWATRMSFSPFKTVVTALEPTGLLGSLSTFEAEIEFAKSVLATEGLPAFVMMDEIFHSTNAGDGLEASRVFMSQLYEKSDIISIISTHYKDLAESFGGVATAIQMDATVGEEDRLIYSYKVTPGVSDKSSVVEILKERGLLPSAHPAPIARGQIIEERLPPEAETQ</sequence>
<name>A0A6C0LR79_9ZZZZ</name>
<keyword evidence="4" id="KW-0812">Transmembrane</keyword>
<evidence type="ECO:0000313" key="6">
    <source>
        <dbReference type="EMBL" id="QHU32104.1"/>
    </source>
</evidence>
<dbReference type="EMBL" id="MN740535">
    <property type="protein sequence ID" value="QHU32104.1"/>
    <property type="molecule type" value="Genomic_DNA"/>
</dbReference>
<feature type="transmembrane region" description="Helical" evidence="4">
    <location>
        <begin position="118"/>
        <end position="144"/>
    </location>
</feature>
<reference evidence="6" key="1">
    <citation type="journal article" date="2020" name="Nature">
        <title>Giant virus diversity and host interactions through global metagenomics.</title>
        <authorList>
            <person name="Schulz F."/>
            <person name="Roux S."/>
            <person name="Paez-Espino D."/>
            <person name="Jungbluth S."/>
            <person name="Walsh D.A."/>
            <person name="Denef V.J."/>
            <person name="McMahon K.D."/>
            <person name="Konstantinidis K.T."/>
            <person name="Eloe-Fadrosh E.A."/>
            <person name="Kyrpides N.C."/>
            <person name="Woyke T."/>
        </authorList>
    </citation>
    <scope>NUCLEOTIDE SEQUENCE</scope>
    <source>
        <strain evidence="6">GVMAG-M-3300027963-41</strain>
    </source>
</reference>
<dbReference type="Pfam" id="PF00488">
    <property type="entry name" value="MutS_V"/>
    <property type="match status" value="1"/>
</dbReference>
<feature type="domain" description="DNA mismatch repair proteins mutS family" evidence="5">
    <location>
        <begin position="344"/>
        <end position="533"/>
    </location>
</feature>
<dbReference type="GO" id="GO:0140664">
    <property type="term" value="F:ATP-dependent DNA damage sensor activity"/>
    <property type="evidence" value="ECO:0007669"/>
    <property type="project" value="InterPro"/>
</dbReference>
<keyword evidence="1" id="KW-0547">Nucleotide-binding</keyword>
<feature type="transmembrane region" description="Helical" evidence="4">
    <location>
        <begin position="185"/>
        <end position="206"/>
    </location>
</feature>
<dbReference type="PANTHER" id="PTHR11361:SF99">
    <property type="entry name" value="DNA MISMATCH REPAIR PROTEIN"/>
    <property type="match status" value="1"/>
</dbReference>
<dbReference type="SMART" id="SM00534">
    <property type="entry name" value="MUTSac"/>
    <property type="match status" value="1"/>
</dbReference>
<evidence type="ECO:0000256" key="4">
    <source>
        <dbReference type="SAM" id="Phobius"/>
    </source>
</evidence>
<protein>
    <recommendedName>
        <fullName evidence="5">DNA mismatch repair proteins mutS family domain-containing protein</fullName>
    </recommendedName>
</protein>
<organism evidence="6">
    <name type="scientific">viral metagenome</name>
    <dbReference type="NCBI Taxonomy" id="1070528"/>
    <lineage>
        <taxon>unclassified sequences</taxon>
        <taxon>metagenomes</taxon>
        <taxon>organismal metagenomes</taxon>
    </lineage>
</organism>
<dbReference type="GO" id="GO:0006298">
    <property type="term" value="P:mismatch repair"/>
    <property type="evidence" value="ECO:0007669"/>
    <property type="project" value="InterPro"/>
</dbReference>
<dbReference type="Gene3D" id="3.40.50.300">
    <property type="entry name" value="P-loop containing nucleotide triphosphate hydrolases"/>
    <property type="match status" value="1"/>
</dbReference>
<dbReference type="PANTHER" id="PTHR11361">
    <property type="entry name" value="DNA MISMATCH REPAIR PROTEIN MUTS FAMILY MEMBER"/>
    <property type="match status" value="1"/>
</dbReference>
<accession>A0A6C0LR79</accession>
<keyword evidence="2" id="KW-0067">ATP-binding</keyword>
<dbReference type="AlphaFoldDB" id="A0A6C0LR79"/>
<keyword evidence="4" id="KW-0472">Membrane</keyword>
<evidence type="ECO:0000259" key="5">
    <source>
        <dbReference type="SMART" id="SM00534"/>
    </source>
</evidence>
<keyword evidence="3" id="KW-0238">DNA-binding</keyword>
<dbReference type="InterPro" id="IPR000432">
    <property type="entry name" value="DNA_mismatch_repair_MutS_C"/>
</dbReference>
<evidence type="ECO:0000256" key="1">
    <source>
        <dbReference type="ARBA" id="ARBA00022741"/>
    </source>
</evidence>
<evidence type="ECO:0000256" key="2">
    <source>
        <dbReference type="ARBA" id="ARBA00022840"/>
    </source>
</evidence>
<dbReference type="GO" id="GO:0005829">
    <property type="term" value="C:cytosol"/>
    <property type="evidence" value="ECO:0007669"/>
    <property type="project" value="TreeGrafter"/>
</dbReference>